<comment type="caution">
    <text evidence="6">The sequence shown here is derived from an EMBL/GenBank/DDBJ whole genome shotgun (WGS) entry which is preliminary data.</text>
</comment>
<dbReference type="GO" id="GO:0009307">
    <property type="term" value="P:DNA restriction-modification system"/>
    <property type="evidence" value="ECO:0007669"/>
    <property type="project" value="UniProtKB-KW"/>
</dbReference>
<dbReference type="CDD" id="cd17273">
    <property type="entry name" value="RMtype1_S_EcoJA69PI-TRD1-CR1_like"/>
    <property type="match status" value="1"/>
</dbReference>
<dbReference type="PANTHER" id="PTHR30408:SF13">
    <property type="entry name" value="TYPE I RESTRICTION ENZYME HINDI SPECIFICITY SUBUNIT"/>
    <property type="match status" value="1"/>
</dbReference>
<dbReference type="InterPro" id="IPR052021">
    <property type="entry name" value="Type-I_RS_S_subunit"/>
</dbReference>
<dbReference type="Pfam" id="PF01420">
    <property type="entry name" value="Methylase_S"/>
    <property type="match status" value="2"/>
</dbReference>
<dbReference type="CDD" id="cd17265">
    <property type="entry name" value="RMtype1_S_Eco4255III-TRD2-CR2_like"/>
    <property type="match status" value="1"/>
</dbReference>
<dbReference type="OrthoDB" id="667970at2"/>
<evidence type="ECO:0000313" key="7">
    <source>
        <dbReference type="Proteomes" id="UP000316727"/>
    </source>
</evidence>
<dbReference type="Gene3D" id="1.10.287.1120">
    <property type="entry name" value="Bipartite methylase S protein"/>
    <property type="match status" value="1"/>
</dbReference>
<reference evidence="6 7" key="1">
    <citation type="submission" date="2019-06" db="EMBL/GenBank/DDBJ databases">
        <title>A novel bacterium of genus Pontibacter, isolated from marine sediment.</title>
        <authorList>
            <person name="Huang H."/>
            <person name="Mo K."/>
            <person name="Hu Y."/>
        </authorList>
    </citation>
    <scope>NUCLEOTIDE SEQUENCE [LARGE SCALE GENOMIC DNA]</scope>
    <source>
        <strain evidence="6 7">HB172049</strain>
    </source>
</reference>
<comment type="similarity">
    <text evidence="1">Belongs to the type-I restriction system S methylase family.</text>
</comment>
<gene>
    <name evidence="6" type="ORF">FJM65_12700</name>
</gene>
<keyword evidence="4" id="KW-0175">Coiled coil</keyword>
<dbReference type="InterPro" id="IPR000055">
    <property type="entry name" value="Restrct_endonuc_typeI_TRD"/>
</dbReference>
<evidence type="ECO:0000313" key="6">
    <source>
        <dbReference type="EMBL" id="TPE43609.1"/>
    </source>
</evidence>
<keyword evidence="7" id="KW-1185">Reference proteome</keyword>
<dbReference type="PANTHER" id="PTHR30408">
    <property type="entry name" value="TYPE-1 RESTRICTION ENZYME ECOKI SPECIFICITY PROTEIN"/>
    <property type="match status" value="1"/>
</dbReference>
<dbReference type="EMBL" id="VFRQ01000006">
    <property type="protein sequence ID" value="TPE43609.1"/>
    <property type="molecule type" value="Genomic_DNA"/>
</dbReference>
<protein>
    <recommendedName>
        <fullName evidence="5">Type I restriction modification DNA specificity domain-containing protein</fullName>
    </recommendedName>
</protein>
<evidence type="ECO:0000256" key="2">
    <source>
        <dbReference type="ARBA" id="ARBA00022747"/>
    </source>
</evidence>
<evidence type="ECO:0000259" key="5">
    <source>
        <dbReference type="Pfam" id="PF01420"/>
    </source>
</evidence>
<dbReference type="Gene3D" id="3.90.220.20">
    <property type="entry name" value="DNA methylase specificity domains"/>
    <property type="match status" value="2"/>
</dbReference>
<feature type="domain" description="Type I restriction modification DNA specificity" evidence="5">
    <location>
        <begin position="228"/>
        <end position="401"/>
    </location>
</feature>
<dbReference type="RefSeq" id="WP_140621911.1">
    <property type="nucleotide sequence ID" value="NZ_VFRQ01000006.1"/>
</dbReference>
<name>A0A501W1W3_9BACT</name>
<evidence type="ECO:0000256" key="1">
    <source>
        <dbReference type="ARBA" id="ARBA00010923"/>
    </source>
</evidence>
<organism evidence="6 7">
    <name type="scientific">Pontibacter mangrovi</name>
    <dbReference type="NCBI Taxonomy" id="2589816"/>
    <lineage>
        <taxon>Bacteria</taxon>
        <taxon>Pseudomonadati</taxon>
        <taxon>Bacteroidota</taxon>
        <taxon>Cytophagia</taxon>
        <taxon>Cytophagales</taxon>
        <taxon>Hymenobacteraceae</taxon>
        <taxon>Pontibacter</taxon>
    </lineage>
</organism>
<dbReference type="InterPro" id="IPR044946">
    <property type="entry name" value="Restrct_endonuc_typeI_TRD_sf"/>
</dbReference>
<keyword evidence="3" id="KW-0238">DNA-binding</keyword>
<dbReference type="AlphaFoldDB" id="A0A501W1W3"/>
<feature type="domain" description="Type I restriction modification DNA specificity" evidence="5">
    <location>
        <begin position="25"/>
        <end position="195"/>
    </location>
</feature>
<accession>A0A501W1W3</accession>
<proteinExistence type="inferred from homology"/>
<dbReference type="Proteomes" id="UP000316727">
    <property type="component" value="Unassembled WGS sequence"/>
</dbReference>
<dbReference type="GO" id="GO:0003677">
    <property type="term" value="F:DNA binding"/>
    <property type="evidence" value="ECO:0007669"/>
    <property type="project" value="UniProtKB-KW"/>
</dbReference>
<evidence type="ECO:0000256" key="4">
    <source>
        <dbReference type="SAM" id="Coils"/>
    </source>
</evidence>
<sequence length="423" mass="47011">MELIAAENKAQVREGYKKTEVGVIPKDWDVITLGDIGDTIIGLTYKPENICKDGTLVLRSSNIQENVLTYNDNVYVNSVIPEKLRTKVGDILICVRNGSRNLIGKCAVIDSKAENESFGAFMSVYRSSSYAYVYHAFQSNIIKKQIEENLGATINQITNKVLNSFRIPYPPSSTERDLIAKTISDVDALINNLDKLITKKKAIKQGAMQQLLKSPKQGGKRLPGFEGEWVEKTLGEVAEVISGGTPKTSVSSYWADDIWWCTPTDITSCKGKYITTTEKKISKLALQNSSANLLPKGTLLLCSRATIGVVRIANVEISTNQGFKSLLCNSKVINNEFLYYLILTKRNELIEKAIGSTFLEISKKDTKNLPITVPPTLPEQEAIATILSDMDAEIENLEKKKAKYQRIKQGMMQELLTGKTRLV</sequence>
<dbReference type="SUPFAM" id="SSF116734">
    <property type="entry name" value="DNA methylase specificity domain"/>
    <property type="match status" value="2"/>
</dbReference>
<feature type="coiled-coil region" evidence="4">
    <location>
        <begin position="387"/>
        <end position="414"/>
    </location>
</feature>
<keyword evidence="2" id="KW-0680">Restriction system</keyword>
<evidence type="ECO:0000256" key="3">
    <source>
        <dbReference type="ARBA" id="ARBA00023125"/>
    </source>
</evidence>